<accession>A0A1Y2B2G9</accession>
<dbReference type="OrthoDB" id="2103645at2759"/>
<name>A0A1Y2B2G9_9FUNG</name>
<proteinExistence type="predicted"/>
<sequence>MIFMKAWMILVFVVTVYLLAVAAASPILDSTLRRVGFTTLQRQLKSRGTFSKNLVYYGGPVLQSATVNPIFIGPIPDSKRLLEYYAFLVKSPLAQILNSEYSTSTAQIGYGRLGTPYVEKDPLITGAKTLDDDNDILPYLFDLIVNGIIWPSPNSYFPIYTQPGVTVTQQGSKSCIHFCGYHGTFDISDLGIPSTPYLYYAVIADQSGTCMGGCGISRDPFENLCSVSSHEFTESVTNPAVSYTNSRSPAAPMGWFSPSNYLGGEVADICNAMQSTLIDPLTGKSWVVQQVWSNKNVKCMASDPRLGGTVQSTVQTSATTVTSKRTTTLLTTKTWKQ</sequence>
<dbReference type="AlphaFoldDB" id="A0A1Y2B2G9"/>
<protein>
    <submittedName>
        <fullName evidence="2">Uncharacterized protein</fullName>
    </submittedName>
</protein>
<evidence type="ECO:0000313" key="2">
    <source>
        <dbReference type="EMBL" id="ORY28750.1"/>
    </source>
</evidence>
<reference evidence="2 3" key="1">
    <citation type="submission" date="2016-07" db="EMBL/GenBank/DDBJ databases">
        <title>Pervasive Adenine N6-methylation of Active Genes in Fungi.</title>
        <authorList>
            <consortium name="DOE Joint Genome Institute"/>
            <person name="Mondo S.J."/>
            <person name="Dannebaum R.O."/>
            <person name="Kuo R.C."/>
            <person name="Labutti K."/>
            <person name="Haridas S."/>
            <person name="Kuo A."/>
            <person name="Salamov A."/>
            <person name="Ahrendt S.R."/>
            <person name="Lipzen A."/>
            <person name="Sullivan W."/>
            <person name="Andreopoulos W.B."/>
            <person name="Clum A."/>
            <person name="Lindquist E."/>
            <person name="Daum C."/>
            <person name="Ramamoorthy G.K."/>
            <person name="Gryganskyi A."/>
            <person name="Culley D."/>
            <person name="Magnuson J.K."/>
            <person name="James T.Y."/>
            <person name="O'Malley M.A."/>
            <person name="Stajich J.E."/>
            <person name="Spatafora J.W."/>
            <person name="Visel A."/>
            <person name="Grigoriev I.V."/>
        </authorList>
    </citation>
    <scope>NUCLEOTIDE SEQUENCE [LARGE SCALE GENOMIC DNA]</scope>
    <source>
        <strain evidence="2 3">JEL800</strain>
    </source>
</reference>
<keyword evidence="3" id="KW-1185">Reference proteome</keyword>
<dbReference type="Proteomes" id="UP000193642">
    <property type="component" value="Unassembled WGS sequence"/>
</dbReference>
<dbReference type="EMBL" id="MCGO01000092">
    <property type="protein sequence ID" value="ORY28750.1"/>
    <property type="molecule type" value="Genomic_DNA"/>
</dbReference>
<gene>
    <name evidence="2" type="ORF">BCR33DRAFT_591468</name>
</gene>
<comment type="caution">
    <text evidence="2">The sequence shown here is derived from an EMBL/GenBank/DDBJ whole genome shotgun (WGS) entry which is preliminary data.</text>
</comment>
<evidence type="ECO:0000313" key="3">
    <source>
        <dbReference type="Proteomes" id="UP000193642"/>
    </source>
</evidence>
<feature type="signal peptide" evidence="1">
    <location>
        <begin position="1"/>
        <end position="24"/>
    </location>
</feature>
<organism evidence="2 3">
    <name type="scientific">Rhizoclosmatium globosum</name>
    <dbReference type="NCBI Taxonomy" id="329046"/>
    <lineage>
        <taxon>Eukaryota</taxon>
        <taxon>Fungi</taxon>
        <taxon>Fungi incertae sedis</taxon>
        <taxon>Chytridiomycota</taxon>
        <taxon>Chytridiomycota incertae sedis</taxon>
        <taxon>Chytridiomycetes</taxon>
        <taxon>Chytridiales</taxon>
        <taxon>Chytriomycetaceae</taxon>
        <taxon>Rhizoclosmatium</taxon>
    </lineage>
</organism>
<keyword evidence="1" id="KW-0732">Signal</keyword>
<evidence type="ECO:0000256" key="1">
    <source>
        <dbReference type="SAM" id="SignalP"/>
    </source>
</evidence>
<feature type="chain" id="PRO_5012237480" evidence="1">
    <location>
        <begin position="25"/>
        <end position="337"/>
    </location>
</feature>